<dbReference type="OrthoDB" id="5876210at2759"/>
<dbReference type="WBParaSite" id="ACOC_0000719801-mRNA-1">
    <property type="protein sequence ID" value="ACOC_0000719801-mRNA-1"/>
    <property type="gene ID" value="ACOC_0000719801"/>
</dbReference>
<reference evidence="3" key="1">
    <citation type="submission" date="2017-02" db="UniProtKB">
        <authorList>
            <consortium name="WormBaseParasite"/>
        </authorList>
    </citation>
    <scope>IDENTIFICATION</scope>
</reference>
<gene>
    <name evidence="1" type="ORF">ACOC_LOCUS7199</name>
</gene>
<accession>A0A0R3PPP8</accession>
<organism evidence="3">
    <name type="scientific">Angiostrongylus costaricensis</name>
    <name type="common">Nematode worm</name>
    <dbReference type="NCBI Taxonomy" id="334426"/>
    <lineage>
        <taxon>Eukaryota</taxon>
        <taxon>Metazoa</taxon>
        <taxon>Ecdysozoa</taxon>
        <taxon>Nematoda</taxon>
        <taxon>Chromadorea</taxon>
        <taxon>Rhabditida</taxon>
        <taxon>Rhabditina</taxon>
        <taxon>Rhabditomorpha</taxon>
        <taxon>Strongyloidea</taxon>
        <taxon>Metastrongylidae</taxon>
        <taxon>Angiostrongylus</taxon>
    </lineage>
</organism>
<reference evidence="1 2" key="2">
    <citation type="submission" date="2018-11" db="EMBL/GenBank/DDBJ databases">
        <authorList>
            <consortium name="Pathogen Informatics"/>
        </authorList>
    </citation>
    <scope>NUCLEOTIDE SEQUENCE [LARGE SCALE GENOMIC DNA]</scope>
    <source>
        <strain evidence="1 2">Costa Rica</strain>
    </source>
</reference>
<evidence type="ECO:0000313" key="1">
    <source>
        <dbReference type="EMBL" id="VDM58784.1"/>
    </source>
</evidence>
<dbReference type="AlphaFoldDB" id="A0A0R3PPP8"/>
<sequence length="104" mass="12147">MNDCSFVFDILPIDSKMLQFVNSNKYPLYCSRPTPILAIPFIDNSTVQHENASYVSLRQVFSPPETVDDEIGLPLHQPLKGQKVSFNRYLDPYLQYRYPYGRRK</sequence>
<protein>
    <submittedName>
        <fullName evidence="3">DUF3330 domain-containing protein</fullName>
    </submittedName>
</protein>
<proteinExistence type="predicted"/>
<evidence type="ECO:0000313" key="2">
    <source>
        <dbReference type="Proteomes" id="UP000267027"/>
    </source>
</evidence>
<dbReference type="EMBL" id="UYYA01004014">
    <property type="protein sequence ID" value="VDM58784.1"/>
    <property type="molecule type" value="Genomic_DNA"/>
</dbReference>
<evidence type="ECO:0000313" key="3">
    <source>
        <dbReference type="WBParaSite" id="ACOC_0000719801-mRNA-1"/>
    </source>
</evidence>
<keyword evidence="2" id="KW-1185">Reference proteome</keyword>
<name>A0A0R3PPP8_ANGCS</name>
<dbReference type="Proteomes" id="UP000267027">
    <property type="component" value="Unassembled WGS sequence"/>
</dbReference>